<proteinExistence type="predicted"/>
<gene>
    <name evidence="2" type="primary">Aste57867_23579</name>
    <name evidence="1" type="ORF">As57867_023508</name>
    <name evidence="2" type="ORF">ASTE57867_23579</name>
</gene>
<evidence type="ECO:0000313" key="1">
    <source>
        <dbReference type="EMBL" id="KAF0684438.1"/>
    </source>
</evidence>
<dbReference type="EMBL" id="VJMH01007285">
    <property type="protein sequence ID" value="KAF0684438.1"/>
    <property type="molecule type" value="Genomic_DNA"/>
</dbReference>
<keyword evidence="3" id="KW-1185">Reference proteome</keyword>
<dbReference type="Proteomes" id="UP000332933">
    <property type="component" value="Unassembled WGS sequence"/>
</dbReference>
<evidence type="ECO:0000313" key="2">
    <source>
        <dbReference type="EMBL" id="VFU00224.1"/>
    </source>
</evidence>
<protein>
    <submittedName>
        <fullName evidence="2">Aste57867_23579 protein</fullName>
    </submittedName>
</protein>
<reference evidence="1" key="2">
    <citation type="submission" date="2019-06" db="EMBL/GenBank/DDBJ databases">
        <title>Genomics analysis of Aphanomyces spp. identifies a new class of oomycete effector associated with host adaptation.</title>
        <authorList>
            <person name="Gaulin E."/>
        </authorList>
    </citation>
    <scope>NUCLEOTIDE SEQUENCE</scope>
    <source>
        <strain evidence="1">CBS 578.67</strain>
    </source>
</reference>
<organism evidence="2 3">
    <name type="scientific">Aphanomyces stellatus</name>
    <dbReference type="NCBI Taxonomy" id="120398"/>
    <lineage>
        <taxon>Eukaryota</taxon>
        <taxon>Sar</taxon>
        <taxon>Stramenopiles</taxon>
        <taxon>Oomycota</taxon>
        <taxon>Saprolegniomycetes</taxon>
        <taxon>Saprolegniales</taxon>
        <taxon>Verrucalvaceae</taxon>
        <taxon>Aphanomyces</taxon>
    </lineage>
</organism>
<evidence type="ECO:0000313" key="3">
    <source>
        <dbReference type="Proteomes" id="UP000332933"/>
    </source>
</evidence>
<name>A0A485LNW8_9STRA</name>
<dbReference type="EMBL" id="CAADRA010007311">
    <property type="protein sequence ID" value="VFU00224.1"/>
    <property type="molecule type" value="Genomic_DNA"/>
</dbReference>
<dbReference type="OrthoDB" id="77248at2759"/>
<sequence>MPAAQKRPRRPDEASSKYRIPKEEIVFLKRTIFGMETFLETLQKNKRHAQYHEVPLCWSQVAQALKDDMLDLAYVNRVLKKDVHFQSQMANLLSLWVSHQALHGGMPSQARETWQSSYLMLGDITIRKTACEWICQQMLHNASSAMSEVTFPYALDDQVAVHVPEMTDTGVHVNVTTQFVLPFSLAEVTEAAWIAEETFVTTILKVFDSNTCIAGDRMAYVRQDLLLGKDESQRIRMNVLSAMFPGQDTATFVLRTIVHDDAHPTDKKMWTMDTRMWLVLDAIGPHTTRIRNYFTMSPPMTKRGVVSTEEFARYQDLNEGGMDQRSLLRKMKERSYEQHVRQRHLWKAHLLQVLADRRAHQECE</sequence>
<dbReference type="AlphaFoldDB" id="A0A485LNW8"/>
<accession>A0A485LNW8</accession>
<reference evidence="2 3" key="1">
    <citation type="submission" date="2019-03" db="EMBL/GenBank/DDBJ databases">
        <authorList>
            <person name="Gaulin E."/>
            <person name="Dumas B."/>
        </authorList>
    </citation>
    <scope>NUCLEOTIDE SEQUENCE [LARGE SCALE GENOMIC DNA]</scope>
    <source>
        <strain evidence="2">CBS 568.67</strain>
    </source>
</reference>